<dbReference type="AlphaFoldDB" id="A0A0H5Q9R0"/>
<reference evidence="2" key="1">
    <citation type="submission" date="2015-06" db="EMBL/GenBank/DDBJ databases">
        <authorList>
            <person name="Joergensen T."/>
        </authorList>
    </citation>
    <scope>NUCLEOTIDE SEQUENCE</scope>
    <source>
        <plasmid evidence="2">pRGRH1852</plasmid>
    </source>
</reference>
<evidence type="ECO:0000256" key="1">
    <source>
        <dbReference type="SAM" id="MobiDB-lite"/>
    </source>
</evidence>
<feature type="region of interest" description="Disordered" evidence="1">
    <location>
        <begin position="114"/>
        <end position="135"/>
    </location>
</feature>
<organism evidence="2">
    <name type="scientific">uncultured prokaryote</name>
    <dbReference type="NCBI Taxonomy" id="198431"/>
    <lineage>
        <taxon>unclassified sequences</taxon>
        <taxon>environmental samples</taxon>
    </lineage>
</organism>
<dbReference type="EMBL" id="LN854346">
    <property type="protein sequence ID" value="CRY98120.1"/>
    <property type="molecule type" value="Genomic_DNA"/>
</dbReference>
<keyword evidence="2" id="KW-0614">Plasmid</keyword>
<evidence type="ECO:0000313" key="2">
    <source>
        <dbReference type="EMBL" id="CRY98120.1"/>
    </source>
</evidence>
<accession>A0A0H5Q9R0</accession>
<feature type="compositionally biased region" description="Basic residues" evidence="1">
    <location>
        <begin position="114"/>
        <end position="124"/>
    </location>
</feature>
<sequence>MQFREQGKKIQCIRSTYDPATKRSHQKVVASFNRWADSLPSDGLEGLTEAERAELVEWFAAKQAKAQASRQQWKVGDAPRTLADLAESIRAADTLTADHAAKIWAGMGELAKALRKAGHPKPKRERTAPAALAGQADLLAEAAEPAPAVLPPASTGV</sequence>
<name>A0A0H5Q9R0_9ZZZZ</name>
<proteinExistence type="predicted"/>
<protein>
    <submittedName>
        <fullName evidence="2">Uncharacterized protein</fullName>
    </submittedName>
</protein>
<reference evidence="2" key="2">
    <citation type="submission" date="2015-07" db="EMBL/GenBank/DDBJ databases">
        <title>Plasmids, circular viruses and viroids from rat gut.</title>
        <authorList>
            <person name="Jorgensen T.J."/>
            <person name="Hansen M.A."/>
            <person name="Xu Z."/>
            <person name="Tabak M.A."/>
            <person name="Sorensen S.J."/>
            <person name="Hansen L.H."/>
        </authorList>
    </citation>
    <scope>NUCLEOTIDE SEQUENCE</scope>
    <source>
        <plasmid evidence="2">pRGRH1852</plasmid>
    </source>
</reference>
<geneLocation type="plasmid" evidence="2">
    <name>pRGRH1852</name>
</geneLocation>